<dbReference type="PANTHER" id="PTHR30126:SF94">
    <property type="entry name" value="LYSR FAMILY TRANSCRIPTIONAL REGULATOR"/>
    <property type="match status" value="1"/>
</dbReference>
<keyword evidence="3" id="KW-0238">DNA-binding</keyword>
<dbReference type="AlphaFoldDB" id="A0A1G8GB14"/>
<dbReference type="NCBIfam" id="TIGR03339">
    <property type="entry name" value="phn_lysR"/>
    <property type="match status" value="1"/>
</dbReference>
<evidence type="ECO:0000256" key="2">
    <source>
        <dbReference type="ARBA" id="ARBA00023015"/>
    </source>
</evidence>
<dbReference type="EMBL" id="FNCO01000009">
    <property type="protein sequence ID" value="SDH91555.1"/>
    <property type="molecule type" value="Genomic_DNA"/>
</dbReference>
<dbReference type="Pfam" id="PF00126">
    <property type="entry name" value="HTH_1"/>
    <property type="match status" value="1"/>
</dbReference>
<sequence>MLESELKAFYMVAQLGSVTLAAKKLGLSQPTVTNQIRQLESQFAVELFYRGGRRLTLSETGARLLPLVKPMMSQSSNIEFFLNNASSKAGKLRIGATAPYYILDLVKAFRELHGSQVSLELGNSQQMIEALDDYRVDLVTSSQQLTDARLYCLRLGQDPLVLVVHRSHPLANQSRIALSAIASHCVLMREQGSHTRQLTEEMLGNARLTLENVIEIGSREAIREAVLRNIGVSIIARHEVPDSQELRIVTIHQAAMLDEFLYCLKERRAARLIDDFLQVAQKRFG</sequence>
<dbReference type="GO" id="GO:0003700">
    <property type="term" value="F:DNA-binding transcription factor activity"/>
    <property type="evidence" value="ECO:0007669"/>
    <property type="project" value="InterPro"/>
</dbReference>
<dbReference type="Gene3D" id="1.10.10.10">
    <property type="entry name" value="Winged helix-like DNA-binding domain superfamily/Winged helix DNA-binding domain"/>
    <property type="match status" value="1"/>
</dbReference>
<dbReference type="Proteomes" id="UP000182894">
    <property type="component" value="Unassembled WGS sequence"/>
</dbReference>
<dbReference type="GO" id="GO:0000976">
    <property type="term" value="F:transcription cis-regulatory region binding"/>
    <property type="evidence" value="ECO:0007669"/>
    <property type="project" value="TreeGrafter"/>
</dbReference>
<dbReference type="PANTHER" id="PTHR30126">
    <property type="entry name" value="HTH-TYPE TRANSCRIPTIONAL REGULATOR"/>
    <property type="match status" value="1"/>
</dbReference>
<evidence type="ECO:0000256" key="1">
    <source>
        <dbReference type="ARBA" id="ARBA00009437"/>
    </source>
</evidence>
<evidence type="ECO:0000256" key="3">
    <source>
        <dbReference type="ARBA" id="ARBA00023125"/>
    </source>
</evidence>
<name>A0A1G8GB14_9PSED</name>
<gene>
    <name evidence="6" type="ORF">SAMN05216605_10974</name>
</gene>
<evidence type="ECO:0000259" key="5">
    <source>
        <dbReference type="PROSITE" id="PS50931"/>
    </source>
</evidence>
<keyword evidence="4" id="KW-0804">Transcription</keyword>
<accession>A0A1G8GB14</accession>
<dbReference type="FunFam" id="1.10.10.10:FF:000001">
    <property type="entry name" value="LysR family transcriptional regulator"/>
    <property type="match status" value="1"/>
</dbReference>
<evidence type="ECO:0000256" key="4">
    <source>
        <dbReference type="ARBA" id="ARBA00023163"/>
    </source>
</evidence>
<keyword evidence="7" id="KW-1185">Reference proteome</keyword>
<evidence type="ECO:0000313" key="7">
    <source>
        <dbReference type="Proteomes" id="UP000182894"/>
    </source>
</evidence>
<dbReference type="InterPro" id="IPR036388">
    <property type="entry name" value="WH-like_DNA-bd_sf"/>
</dbReference>
<dbReference type="InterPro" id="IPR036390">
    <property type="entry name" value="WH_DNA-bd_sf"/>
</dbReference>
<dbReference type="InterPro" id="IPR005119">
    <property type="entry name" value="LysR_subst-bd"/>
</dbReference>
<dbReference type="SUPFAM" id="SSF46785">
    <property type="entry name" value="Winged helix' DNA-binding domain"/>
    <property type="match status" value="1"/>
</dbReference>
<dbReference type="InterPro" id="IPR017724">
    <property type="entry name" value="Tscrpt_reg_LysR"/>
</dbReference>
<organism evidence="6 7">
    <name type="scientific">Pseudomonas abietaniphila</name>
    <dbReference type="NCBI Taxonomy" id="89065"/>
    <lineage>
        <taxon>Bacteria</taxon>
        <taxon>Pseudomonadati</taxon>
        <taxon>Pseudomonadota</taxon>
        <taxon>Gammaproteobacteria</taxon>
        <taxon>Pseudomonadales</taxon>
        <taxon>Pseudomonadaceae</taxon>
        <taxon>Pseudomonas</taxon>
    </lineage>
</organism>
<feature type="domain" description="HTH lysR-type" evidence="5">
    <location>
        <begin position="1"/>
        <end position="58"/>
    </location>
</feature>
<reference evidence="7" key="1">
    <citation type="submission" date="2016-10" db="EMBL/GenBank/DDBJ databases">
        <authorList>
            <person name="Varghese N."/>
            <person name="Submissions S."/>
        </authorList>
    </citation>
    <scope>NUCLEOTIDE SEQUENCE [LARGE SCALE GENOMIC DNA]</scope>
    <source>
        <strain evidence="7">ATCC 700689</strain>
    </source>
</reference>
<keyword evidence="2" id="KW-0805">Transcription regulation</keyword>
<dbReference type="Gene3D" id="3.40.190.290">
    <property type="match status" value="1"/>
</dbReference>
<dbReference type="SUPFAM" id="SSF53850">
    <property type="entry name" value="Periplasmic binding protein-like II"/>
    <property type="match status" value="1"/>
</dbReference>
<dbReference type="RefSeq" id="WP_074754096.1">
    <property type="nucleotide sequence ID" value="NZ_FNCO01000009.1"/>
</dbReference>
<dbReference type="OrthoDB" id="9786526at2"/>
<dbReference type="InterPro" id="IPR000847">
    <property type="entry name" value="LysR_HTH_N"/>
</dbReference>
<proteinExistence type="inferred from homology"/>
<dbReference type="PRINTS" id="PR00039">
    <property type="entry name" value="HTHLYSR"/>
</dbReference>
<dbReference type="Pfam" id="PF03466">
    <property type="entry name" value="LysR_substrate"/>
    <property type="match status" value="1"/>
</dbReference>
<dbReference type="PROSITE" id="PS50931">
    <property type="entry name" value="HTH_LYSR"/>
    <property type="match status" value="1"/>
</dbReference>
<protein>
    <submittedName>
        <fullName evidence="6">Transcriptional regulator, LysR family</fullName>
    </submittedName>
</protein>
<comment type="similarity">
    <text evidence="1">Belongs to the LysR transcriptional regulatory family.</text>
</comment>
<evidence type="ECO:0000313" key="6">
    <source>
        <dbReference type="EMBL" id="SDH91555.1"/>
    </source>
</evidence>
<dbReference type="CDD" id="cd05466">
    <property type="entry name" value="PBP2_LTTR_substrate"/>
    <property type="match status" value="1"/>
</dbReference>
<dbReference type="STRING" id="89065.SAMN05216605_10974"/>